<dbReference type="SMR" id="A0A343JDW7"/>
<evidence type="ECO:0000256" key="3">
    <source>
        <dbReference type="ARBA" id="ARBA00022898"/>
    </source>
</evidence>
<feature type="binding site" evidence="5 7">
    <location>
        <position position="135"/>
    </location>
    <ligand>
        <name>substrate</name>
    </ligand>
</feature>
<dbReference type="PANTHER" id="PTHR30511">
    <property type="entry name" value="ALANINE RACEMASE"/>
    <property type="match status" value="1"/>
</dbReference>
<dbReference type="GO" id="GO:0008784">
    <property type="term" value="F:alanine racemase activity"/>
    <property type="evidence" value="ECO:0007669"/>
    <property type="project" value="UniProtKB-UniRule"/>
</dbReference>
<dbReference type="NCBIfam" id="TIGR00492">
    <property type="entry name" value="alr"/>
    <property type="match status" value="1"/>
</dbReference>
<keyword evidence="10" id="KW-1185">Reference proteome</keyword>
<dbReference type="CDD" id="cd00430">
    <property type="entry name" value="PLPDE_III_AR"/>
    <property type="match status" value="1"/>
</dbReference>
<evidence type="ECO:0000313" key="10">
    <source>
        <dbReference type="Proteomes" id="UP000264883"/>
    </source>
</evidence>
<dbReference type="InterPro" id="IPR009006">
    <property type="entry name" value="Ala_racemase/Decarboxylase_C"/>
</dbReference>
<feature type="modified residue" description="N6-(pyridoxal phosphate)lysine" evidence="5 6">
    <location>
        <position position="37"/>
    </location>
</feature>
<protein>
    <recommendedName>
        <fullName evidence="5">Alanine racemase</fullName>
        <ecNumber evidence="5">5.1.1.1</ecNumber>
    </recommendedName>
</protein>
<feature type="active site" description="Proton acceptor; specific for D-alanine" evidence="5">
    <location>
        <position position="37"/>
    </location>
</feature>
<name>A0A343JDW7_9CLOT</name>
<dbReference type="PROSITE" id="PS00395">
    <property type="entry name" value="ALANINE_RACEMASE"/>
    <property type="match status" value="1"/>
</dbReference>
<comment type="function">
    <text evidence="5">Catalyzes the interconversion of L-alanine and D-alanine. May also act on other amino acids.</text>
</comment>
<dbReference type="InterPro" id="IPR011079">
    <property type="entry name" value="Ala_racemase_C"/>
</dbReference>
<dbReference type="InterPro" id="IPR001608">
    <property type="entry name" value="Ala_racemase_N"/>
</dbReference>
<dbReference type="Pfam" id="PF01168">
    <property type="entry name" value="Ala_racemase_N"/>
    <property type="match status" value="1"/>
</dbReference>
<evidence type="ECO:0000256" key="2">
    <source>
        <dbReference type="ARBA" id="ARBA00001933"/>
    </source>
</evidence>
<keyword evidence="3 5" id="KW-0663">Pyridoxal phosphate</keyword>
<dbReference type="OrthoDB" id="9813814at2"/>
<dbReference type="EMBL" id="CP016786">
    <property type="protein sequence ID" value="ASW43725.1"/>
    <property type="molecule type" value="Genomic_DNA"/>
</dbReference>
<dbReference type="InterPro" id="IPR029066">
    <property type="entry name" value="PLP-binding_barrel"/>
</dbReference>
<dbReference type="FunFam" id="2.40.37.10:FF:000006">
    <property type="entry name" value="Alanine racemase"/>
    <property type="match status" value="1"/>
</dbReference>
<dbReference type="PRINTS" id="PR00992">
    <property type="entry name" value="ALARACEMASE"/>
</dbReference>
<dbReference type="PANTHER" id="PTHR30511:SF0">
    <property type="entry name" value="ALANINE RACEMASE, CATABOLIC-RELATED"/>
    <property type="match status" value="1"/>
</dbReference>
<dbReference type="SUPFAM" id="SSF51419">
    <property type="entry name" value="PLP-binding barrel"/>
    <property type="match status" value="1"/>
</dbReference>
<proteinExistence type="inferred from homology"/>
<sequence>MDLLNPMWAEINIDNLIFNINQIKMKAKNSEIIGVVKANAYGHGAIEISKILINNGIKKLAVANVVEGIELRENGINTNIMLLGLSTNISIPSILKYNLEPTVSSYEFAYALNDEAKKLNKTINIHIAIDSGMGRIGFRNKDESIEEIEKIFLLSNIKVESIFSHFSTADAKDKSYSYEQMNIYNKILNDLEARNIKLPKKNLSNSAAIIDLEETHFNYIRPGIILYGYYPSNEVRKDNFEIRPVLTWKTKVIYIKEVEENQYIGYNKSYKTSKKTKIATIPVGYADGYSRGLSNKGKVIINGKFAPIIGNICMDQFMVDVTDIDDIKLEDEVILLGAAGDIKFDADDMAKLLNTISYEILCLIGRRAPRIYLKNSNTVDIKYQM</sequence>
<dbReference type="KEGG" id="cia:BEN51_09595"/>
<dbReference type="GO" id="GO:0030632">
    <property type="term" value="P:D-alanine biosynthetic process"/>
    <property type="evidence" value="ECO:0007669"/>
    <property type="project" value="UniProtKB-UniRule"/>
</dbReference>
<feature type="domain" description="Alanine racemase C-terminal" evidence="8">
    <location>
        <begin position="245"/>
        <end position="373"/>
    </location>
</feature>
<organism evidence="9 10">
    <name type="scientific">Clostridium isatidis</name>
    <dbReference type="NCBI Taxonomy" id="182773"/>
    <lineage>
        <taxon>Bacteria</taxon>
        <taxon>Bacillati</taxon>
        <taxon>Bacillota</taxon>
        <taxon>Clostridia</taxon>
        <taxon>Eubacteriales</taxon>
        <taxon>Clostridiaceae</taxon>
        <taxon>Clostridium</taxon>
    </lineage>
</organism>
<evidence type="ECO:0000256" key="7">
    <source>
        <dbReference type="PIRSR" id="PIRSR600821-52"/>
    </source>
</evidence>
<feature type="binding site" evidence="5 7">
    <location>
        <position position="314"/>
    </location>
    <ligand>
        <name>substrate</name>
    </ligand>
</feature>
<comment type="catalytic activity">
    <reaction evidence="1 5">
        <text>L-alanine = D-alanine</text>
        <dbReference type="Rhea" id="RHEA:20249"/>
        <dbReference type="ChEBI" id="CHEBI:57416"/>
        <dbReference type="ChEBI" id="CHEBI:57972"/>
        <dbReference type="EC" id="5.1.1.1"/>
    </reaction>
</comment>
<dbReference type="SMART" id="SM01005">
    <property type="entry name" value="Ala_racemase_C"/>
    <property type="match status" value="1"/>
</dbReference>
<dbReference type="Proteomes" id="UP000264883">
    <property type="component" value="Chromosome"/>
</dbReference>
<reference evidence="9 10" key="1">
    <citation type="submission" date="2016-08" db="EMBL/GenBank/DDBJ databases">
        <title>Complete Genome Sequence Of The Indigo Reducing Clostridium isatidis DSM15098.</title>
        <authorList>
            <person name="Little G.T."/>
            <person name="Minton N.P."/>
        </authorList>
    </citation>
    <scope>NUCLEOTIDE SEQUENCE [LARGE SCALE GENOMIC DNA]</scope>
    <source>
        <strain evidence="9 10">DSM 15098</strain>
    </source>
</reference>
<comment type="similarity">
    <text evidence="5">Belongs to the alanine racemase family.</text>
</comment>
<evidence type="ECO:0000256" key="5">
    <source>
        <dbReference type="HAMAP-Rule" id="MF_01201"/>
    </source>
</evidence>
<comment type="cofactor">
    <cofactor evidence="2 5 6">
        <name>pyridoxal 5'-phosphate</name>
        <dbReference type="ChEBI" id="CHEBI:597326"/>
    </cofactor>
</comment>
<evidence type="ECO:0000313" key="9">
    <source>
        <dbReference type="EMBL" id="ASW43725.1"/>
    </source>
</evidence>
<dbReference type="AlphaFoldDB" id="A0A343JDW7"/>
<evidence type="ECO:0000256" key="6">
    <source>
        <dbReference type="PIRSR" id="PIRSR600821-50"/>
    </source>
</evidence>
<evidence type="ECO:0000256" key="1">
    <source>
        <dbReference type="ARBA" id="ARBA00000316"/>
    </source>
</evidence>
<evidence type="ECO:0000259" key="8">
    <source>
        <dbReference type="SMART" id="SM01005"/>
    </source>
</evidence>
<dbReference type="Gene3D" id="2.40.37.10">
    <property type="entry name" value="Lyase, Ornithine Decarboxylase, Chain A, domain 1"/>
    <property type="match status" value="1"/>
</dbReference>
<evidence type="ECO:0000256" key="4">
    <source>
        <dbReference type="ARBA" id="ARBA00023235"/>
    </source>
</evidence>
<dbReference type="SUPFAM" id="SSF50621">
    <property type="entry name" value="Alanine racemase C-terminal domain-like"/>
    <property type="match status" value="1"/>
</dbReference>
<dbReference type="HAMAP" id="MF_01201">
    <property type="entry name" value="Ala_racemase"/>
    <property type="match status" value="1"/>
</dbReference>
<dbReference type="GO" id="GO:0005829">
    <property type="term" value="C:cytosol"/>
    <property type="evidence" value="ECO:0007669"/>
    <property type="project" value="TreeGrafter"/>
</dbReference>
<dbReference type="GO" id="GO:0009252">
    <property type="term" value="P:peptidoglycan biosynthetic process"/>
    <property type="evidence" value="ECO:0007669"/>
    <property type="project" value="TreeGrafter"/>
</dbReference>
<dbReference type="FunFam" id="3.20.20.10:FF:000002">
    <property type="entry name" value="Alanine racemase"/>
    <property type="match status" value="1"/>
</dbReference>
<dbReference type="RefSeq" id="WP_119865859.1">
    <property type="nucleotide sequence ID" value="NZ_CP016786.1"/>
</dbReference>
<comment type="pathway">
    <text evidence="5">Amino-acid biosynthesis; D-alanine biosynthesis; D-alanine from L-alanine: step 1/1.</text>
</comment>
<dbReference type="GO" id="GO:0030170">
    <property type="term" value="F:pyridoxal phosphate binding"/>
    <property type="evidence" value="ECO:0007669"/>
    <property type="project" value="UniProtKB-UniRule"/>
</dbReference>
<keyword evidence="4 5" id="KW-0413">Isomerase</keyword>
<accession>A0A343JDW7</accession>
<dbReference type="EC" id="5.1.1.1" evidence="5"/>
<dbReference type="UniPathway" id="UPA00042">
    <property type="reaction ID" value="UER00497"/>
</dbReference>
<dbReference type="InterPro" id="IPR020622">
    <property type="entry name" value="Ala_racemase_pyridoxalP-BS"/>
</dbReference>
<feature type="active site" description="Proton acceptor; specific for L-alanine" evidence="5">
    <location>
        <position position="266"/>
    </location>
</feature>
<gene>
    <name evidence="9" type="ORF">BEN51_09595</name>
</gene>
<dbReference type="InterPro" id="IPR000821">
    <property type="entry name" value="Ala_racemase"/>
</dbReference>
<dbReference type="Gene3D" id="3.20.20.10">
    <property type="entry name" value="Alanine racemase"/>
    <property type="match status" value="1"/>
</dbReference>
<dbReference type="Pfam" id="PF00842">
    <property type="entry name" value="Ala_racemase_C"/>
    <property type="match status" value="1"/>
</dbReference>